<feature type="compositionally biased region" description="Pro residues" evidence="1">
    <location>
        <begin position="341"/>
        <end position="365"/>
    </location>
</feature>
<keyword evidence="3" id="KW-1185">Reference proteome</keyword>
<dbReference type="Proteomes" id="UP000048965">
    <property type="component" value="Unassembled WGS sequence"/>
</dbReference>
<feature type="compositionally biased region" description="Pro residues" evidence="1">
    <location>
        <begin position="428"/>
        <end position="438"/>
    </location>
</feature>
<accession>A0A0P4R7Y3</accession>
<organism evidence="2 3">
    <name type="scientific">Streptomyces lydicamycinicus</name>
    <dbReference type="NCBI Taxonomy" id="1546107"/>
    <lineage>
        <taxon>Bacteria</taxon>
        <taxon>Bacillati</taxon>
        <taxon>Actinomycetota</taxon>
        <taxon>Actinomycetes</taxon>
        <taxon>Kitasatosporales</taxon>
        <taxon>Streptomycetaceae</taxon>
        <taxon>Streptomyces</taxon>
    </lineage>
</organism>
<evidence type="ECO:0000313" key="3">
    <source>
        <dbReference type="Proteomes" id="UP000048965"/>
    </source>
</evidence>
<dbReference type="Gene3D" id="3.30.559.10">
    <property type="entry name" value="Chloramphenicol acetyltransferase-like domain"/>
    <property type="match status" value="1"/>
</dbReference>
<dbReference type="SUPFAM" id="SSF52777">
    <property type="entry name" value="CoA-dependent acyltransferases"/>
    <property type="match status" value="1"/>
</dbReference>
<evidence type="ECO:0008006" key="4">
    <source>
        <dbReference type="Google" id="ProtNLM"/>
    </source>
</evidence>
<comment type="caution">
    <text evidence="2">The sequence shown here is derived from an EMBL/GenBank/DDBJ whole genome shotgun (WGS) entry which is preliminary data.</text>
</comment>
<evidence type="ECO:0000256" key="1">
    <source>
        <dbReference type="SAM" id="MobiDB-lite"/>
    </source>
</evidence>
<dbReference type="AlphaFoldDB" id="A0A0P4R7Y3"/>
<feature type="compositionally biased region" description="Basic and acidic residues" evidence="1">
    <location>
        <begin position="7"/>
        <end position="25"/>
    </location>
</feature>
<feature type="compositionally biased region" description="Low complexity" evidence="1">
    <location>
        <begin position="60"/>
        <end position="71"/>
    </location>
</feature>
<feature type="region of interest" description="Disordered" evidence="1">
    <location>
        <begin position="1"/>
        <end position="143"/>
    </location>
</feature>
<evidence type="ECO:0000313" key="2">
    <source>
        <dbReference type="EMBL" id="GAO08638.1"/>
    </source>
</evidence>
<feature type="compositionally biased region" description="Pro residues" evidence="1">
    <location>
        <begin position="306"/>
        <end position="329"/>
    </location>
</feature>
<feature type="compositionally biased region" description="Low complexity" evidence="1">
    <location>
        <begin position="399"/>
        <end position="409"/>
    </location>
</feature>
<reference evidence="3" key="1">
    <citation type="submission" date="2014-09" db="EMBL/GenBank/DDBJ databases">
        <title>Whole genome shotgun sequence of Streptomyces sp. NBRC 110027.</title>
        <authorList>
            <person name="Komaki H."/>
            <person name="Ichikawa N."/>
            <person name="Katano-Makiyama Y."/>
            <person name="Hosoyama A."/>
            <person name="Hashimoto M."/>
            <person name="Uohara A."/>
            <person name="Kitahashi Y."/>
            <person name="Ohji S."/>
            <person name="Kimura A."/>
            <person name="Yamazoe A."/>
            <person name="Igarashi Y."/>
            <person name="Fujita N."/>
        </authorList>
    </citation>
    <scope>NUCLEOTIDE SEQUENCE [LARGE SCALE GENOMIC DNA]</scope>
    <source>
        <strain evidence="3">NBRC 110027</strain>
    </source>
</reference>
<name>A0A0P4R7Y3_9ACTN</name>
<dbReference type="InterPro" id="IPR023213">
    <property type="entry name" value="CAT-like_dom_sf"/>
</dbReference>
<reference evidence="2 3" key="2">
    <citation type="journal article" date="2015" name="Stand. Genomic Sci.">
        <title>Draft genome sequence of marine-derived Streptomyces sp. TP-A0598, a producer of anti-MRSA antibiotic lydicamycins.</title>
        <authorList>
            <person name="Komaki H."/>
            <person name="Ichikawa N."/>
            <person name="Hosoyama A."/>
            <person name="Fujita N."/>
            <person name="Igarashi Y."/>
        </authorList>
    </citation>
    <scope>NUCLEOTIDE SEQUENCE [LARGE SCALE GENOMIC DNA]</scope>
    <source>
        <strain evidence="2 3">NBRC 110027</strain>
    </source>
</reference>
<feature type="compositionally biased region" description="Pro residues" evidence="1">
    <location>
        <begin position="374"/>
        <end position="383"/>
    </location>
</feature>
<feature type="compositionally biased region" description="Gly residues" evidence="1">
    <location>
        <begin position="121"/>
        <end position="133"/>
    </location>
</feature>
<feature type="compositionally biased region" description="Pro residues" evidence="1">
    <location>
        <begin position="389"/>
        <end position="398"/>
    </location>
</feature>
<proteinExistence type="predicted"/>
<gene>
    <name evidence="2" type="ORF">TPA0598_04_02740</name>
</gene>
<protein>
    <recommendedName>
        <fullName evidence="4">Condensation protein</fullName>
    </recommendedName>
</protein>
<sequence length="672" mass="69628">MTALQPARHEPADGRGEPAEGRGESPDGQGAPTGGRGTPPDSQRAPTGGRRTPPDSQGKAADAPVAPSVGPGVPPDAPGAPLNGPVAPLNGRGTSPNSPGAPPDGRGELSPAPSPSPPSGEGAGGGFGGGGEQSRGSAVTRLPRGSAITRLPFPVVDEISRHCLDDGEPETVHIEVHLPGRVDPVRLRTAFHRALARHPRILMRQAPVRWWHRRYRWQLTATPDVDPVDFPPPGPGALARARQRALDQCPPLDASPPIRLEAIEGATAGGTVLLLTLHHTALDGPACLRVLATAAELYGGADNSPAPAPVRAPGPRPGPPPADRPPSPGPRLARPARIAPAPAPDPAPSPAPPPAPGSAPQPSRPNQPSRPGQPSQPWPPNQPSQPGHPDQPWPPNQPGHPGQPDQPGRPIRPTHPGNGMLLTELPIPARPPRAPAQPAPYTVNDQLLVATWLMVARWNRLHAPAHPHATAAPAAAPIVVTMPVDDRPRDAGMPIGNGTRLVSVGFGPEERRDAGPLTADPPDPDAVARLLRRTAARTRALKAAAPGPQLGLYATMLTAPVLPVGLRGAVTRTLRRAAAPWTSTTLLSNIGRIPYPLDFGDAGRPTAVWFSAPARMPRGLTVTTVSVAGRIQLALRWSPALLDDAAGARLGDLFRSSLAATAWTPPPAGAAR</sequence>
<feature type="compositionally biased region" description="Low complexity" evidence="1">
    <location>
        <begin position="330"/>
        <end position="340"/>
    </location>
</feature>
<dbReference type="EMBL" id="BBNO01000004">
    <property type="protein sequence ID" value="GAO08638.1"/>
    <property type="molecule type" value="Genomic_DNA"/>
</dbReference>
<feature type="region of interest" description="Disordered" evidence="1">
    <location>
        <begin position="303"/>
        <end position="438"/>
    </location>
</feature>